<accession>A0A7C9W1E8</accession>
<dbReference type="SUPFAM" id="SSF46894">
    <property type="entry name" value="C-terminal effector domain of the bipartite response regulators"/>
    <property type="match status" value="1"/>
</dbReference>
<dbReference type="EMBL" id="JAAMPJ010000011">
    <property type="protein sequence ID" value="NGY64078.1"/>
    <property type="molecule type" value="Genomic_DNA"/>
</dbReference>
<evidence type="ECO:0000313" key="6">
    <source>
        <dbReference type="Proteomes" id="UP000481360"/>
    </source>
</evidence>
<dbReference type="GO" id="GO:0003677">
    <property type="term" value="F:DNA binding"/>
    <property type="evidence" value="ECO:0007669"/>
    <property type="project" value="UniProtKB-KW"/>
</dbReference>
<dbReference type="PANTHER" id="PTHR44688:SF16">
    <property type="entry name" value="DNA-BINDING TRANSCRIPTIONAL ACTIVATOR DEVR_DOSR"/>
    <property type="match status" value="1"/>
</dbReference>
<dbReference type="AlphaFoldDB" id="A0A7C9W1E8"/>
<dbReference type="Pfam" id="PF00196">
    <property type="entry name" value="GerE"/>
    <property type="match status" value="1"/>
</dbReference>
<dbReference type="InterPro" id="IPR027417">
    <property type="entry name" value="P-loop_NTPase"/>
</dbReference>
<dbReference type="SUPFAM" id="SSF52540">
    <property type="entry name" value="P-loop containing nucleoside triphosphate hydrolases"/>
    <property type="match status" value="1"/>
</dbReference>
<evidence type="ECO:0000259" key="4">
    <source>
        <dbReference type="PROSITE" id="PS50043"/>
    </source>
</evidence>
<reference evidence="5 6" key="1">
    <citation type="submission" date="2020-03" db="EMBL/GenBank/DDBJ databases">
        <title>Isolation and identification of active actinomycetes.</title>
        <authorList>
            <person name="Sun X."/>
        </authorList>
    </citation>
    <scope>NUCLEOTIDE SEQUENCE [LARGE SCALE GENOMIC DNA]</scope>
    <source>
        <strain evidence="5 6">NEAU-D13</strain>
    </source>
</reference>
<sequence>MNPVAELALRRCPTADATTGRRWRQPQLDYALGRIRTRGVLVTGEPGVGRTWFARALAELTGAEVHWVVATESSRSMPFGALAGLLEDLHPVAVLKELRRRLGPRSLLVVDDAHLLDEASATTLLALAVGGSARMLVTAQLTGPVPDAVLALVKDGFLDMMPLQPFGRDDTAGALAEGLGGEIAPRTADLLWRWSRGNGRHLTELVQRGLMDGTLTRTGDVWMWRGDTDVPPVAAAQPITGLSAEGVEALCALVLAEPVTVDVLCRTASPEGFAEIEERGLVDGAAGTVRLSHPMLAAAAAPFLTPLRRRRLVDRLLAVDPGRPHLLLDSGVTDPAQFVAAARTVLLDQPKLAVQLAERALSLDPGPHAALVLADAHAECGSPGSAWQAYHLASQRVRDDDDRLAVVLTQASLTIWCDRKPLAAVDLLEKAPLPERFHADLESAAAVATLFSARPAEALTRAEKVLAGAPSRTAWGRATLVSAAALVMADRPREAAEAMAALTSATDISPYYRGLARSVAGLLGPDGDMPSLARLREALVVQNAGRGAFRSEVIANLAVAEAAAGLPASEKPDEVAVLPALATWVAAASATARQEPAAALYLAAAREAADAGSLRCMVYYLAAAAEQGAAAEAVHALGDRSFEAPETRARAIGICARASRSASDLLAAAEAYRAAGMPLEAAKFAELTERRHGLTRRELEVVRHAAAGKTDRAIAETLVVSVRTVESHLAAAYRKLAISSRQELAGLFA</sequence>
<evidence type="ECO:0000256" key="2">
    <source>
        <dbReference type="ARBA" id="ARBA00023125"/>
    </source>
</evidence>
<dbReference type="InterPro" id="IPR036388">
    <property type="entry name" value="WH-like_DNA-bd_sf"/>
</dbReference>
<organism evidence="5 6">
    <name type="scientific">Lentzea alba</name>
    <dbReference type="NCBI Taxonomy" id="2714351"/>
    <lineage>
        <taxon>Bacteria</taxon>
        <taxon>Bacillati</taxon>
        <taxon>Actinomycetota</taxon>
        <taxon>Actinomycetes</taxon>
        <taxon>Pseudonocardiales</taxon>
        <taxon>Pseudonocardiaceae</taxon>
        <taxon>Lentzea</taxon>
    </lineage>
</organism>
<dbReference type="GO" id="GO:0006355">
    <property type="term" value="P:regulation of DNA-templated transcription"/>
    <property type="evidence" value="ECO:0007669"/>
    <property type="project" value="InterPro"/>
</dbReference>
<dbReference type="InterPro" id="IPR003593">
    <property type="entry name" value="AAA+_ATPase"/>
</dbReference>
<dbReference type="Gene3D" id="3.40.50.300">
    <property type="entry name" value="P-loop containing nucleotide triphosphate hydrolases"/>
    <property type="match status" value="1"/>
</dbReference>
<dbReference type="SMART" id="SM00421">
    <property type="entry name" value="HTH_LUXR"/>
    <property type="match status" value="1"/>
</dbReference>
<proteinExistence type="predicted"/>
<comment type="caution">
    <text evidence="5">The sequence shown here is derived from an EMBL/GenBank/DDBJ whole genome shotgun (WGS) entry which is preliminary data.</text>
</comment>
<dbReference type="CDD" id="cd06170">
    <property type="entry name" value="LuxR_C_like"/>
    <property type="match status" value="1"/>
</dbReference>
<dbReference type="CDD" id="cd00009">
    <property type="entry name" value="AAA"/>
    <property type="match status" value="1"/>
</dbReference>
<dbReference type="Gene3D" id="1.10.10.10">
    <property type="entry name" value="Winged helix-like DNA-binding domain superfamily/Winged helix DNA-binding domain"/>
    <property type="match status" value="1"/>
</dbReference>
<feature type="domain" description="HTH luxR-type" evidence="4">
    <location>
        <begin position="687"/>
        <end position="749"/>
    </location>
</feature>
<dbReference type="InterPro" id="IPR000792">
    <property type="entry name" value="Tscrpt_reg_LuxR_C"/>
</dbReference>
<keyword evidence="3" id="KW-0804">Transcription</keyword>
<name>A0A7C9W1E8_9PSEU</name>
<evidence type="ECO:0000256" key="1">
    <source>
        <dbReference type="ARBA" id="ARBA00023015"/>
    </source>
</evidence>
<dbReference type="PROSITE" id="PS50043">
    <property type="entry name" value="HTH_LUXR_2"/>
    <property type="match status" value="1"/>
</dbReference>
<keyword evidence="6" id="KW-1185">Reference proteome</keyword>
<evidence type="ECO:0000313" key="5">
    <source>
        <dbReference type="EMBL" id="NGY64078.1"/>
    </source>
</evidence>
<keyword evidence="1" id="KW-0805">Transcription regulation</keyword>
<evidence type="ECO:0000256" key="3">
    <source>
        <dbReference type="ARBA" id="ARBA00023163"/>
    </source>
</evidence>
<dbReference type="PRINTS" id="PR00038">
    <property type="entry name" value="HTHLUXR"/>
</dbReference>
<protein>
    <recommendedName>
        <fullName evidence="4">HTH luxR-type domain-containing protein</fullName>
    </recommendedName>
</protein>
<keyword evidence="2" id="KW-0238">DNA-binding</keyword>
<dbReference type="SMART" id="SM00382">
    <property type="entry name" value="AAA"/>
    <property type="match status" value="1"/>
</dbReference>
<dbReference type="PANTHER" id="PTHR44688">
    <property type="entry name" value="DNA-BINDING TRANSCRIPTIONAL ACTIVATOR DEVR_DOSR"/>
    <property type="match status" value="1"/>
</dbReference>
<dbReference type="Proteomes" id="UP000481360">
    <property type="component" value="Unassembled WGS sequence"/>
</dbReference>
<dbReference type="InterPro" id="IPR016032">
    <property type="entry name" value="Sig_transdc_resp-reg_C-effctor"/>
</dbReference>
<dbReference type="RefSeq" id="WP_166052871.1">
    <property type="nucleotide sequence ID" value="NZ_JAAMPJ010000011.1"/>
</dbReference>
<gene>
    <name evidence="5" type="ORF">G7043_34670</name>
</gene>